<dbReference type="AlphaFoldDB" id="A0A3A8PYH5"/>
<dbReference type="Proteomes" id="UP000282656">
    <property type="component" value="Unassembled WGS sequence"/>
</dbReference>
<gene>
    <name evidence="1" type="ORF">D7X96_34465</name>
</gene>
<reference evidence="2" key="1">
    <citation type="submission" date="2018-09" db="EMBL/GenBank/DDBJ databases">
        <authorList>
            <person name="Livingstone P.G."/>
            <person name="Whitworth D.E."/>
        </authorList>
    </citation>
    <scope>NUCLEOTIDE SEQUENCE [LARGE SCALE GENOMIC DNA]</scope>
    <source>
        <strain evidence="2">AB047A</strain>
    </source>
</reference>
<evidence type="ECO:0000313" key="1">
    <source>
        <dbReference type="EMBL" id="RKH59920.1"/>
    </source>
</evidence>
<keyword evidence="2" id="KW-1185">Reference proteome</keyword>
<accession>A0A3A8PYH5</accession>
<evidence type="ECO:0000313" key="2">
    <source>
        <dbReference type="Proteomes" id="UP000282656"/>
    </source>
</evidence>
<dbReference type="SUPFAM" id="SSF48371">
    <property type="entry name" value="ARM repeat"/>
    <property type="match status" value="1"/>
</dbReference>
<sequence>MFVSPIRLVLKDEASRGKVTNFVWKKGWTLHDFKPGSDQEPYEYIWYPRDRKKTFIHYVEDPWVGARYIALMGEDREPVIEQIRAALPTYGREEFLLHLKEAKSPEELARWVDLAGVAAVPDTFDPEVFARFQAAAHHPDPNVRAEVTRASVFAAWREFKGLLEELRTQDPEEEVRRRADIALQALMSNNWQEG</sequence>
<protein>
    <submittedName>
        <fullName evidence="1">HEAT repeat domain-containing protein</fullName>
    </submittedName>
</protein>
<name>A0A3A8PYH5_9BACT</name>
<organism evidence="1 2">
    <name type="scientific">Corallococcus interemptor</name>
    <dbReference type="NCBI Taxonomy" id="2316720"/>
    <lineage>
        <taxon>Bacteria</taxon>
        <taxon>Pseudomonadati</taxon>
        <taxon>Myxococcota</taxon>
        <taxon>Myxococcia</taxon>
        <taxon>Myxococcales</taxon>
        <taxon>Cystobacterineae</taxon>
        <taxon>Myxococcaceae</taxon>
        <taxon>Corallococcus</taxon>
    </lineage>
</organism>
<dbReference type="RefSeq" id="WP_121723582.1">
    <property type="nucleotide sequence ID" value="NZ_RAWM01000158.1"/>
</dbReference>
<dbReference type="InterPro" id="IPR016024">
    <property type="entry name" value="ARM-type_fold"/>
</dbReference>
<dbReference type="OrthoDB" id="4232477at2"/>
<dbReference type="EMBL" id="RAWM01000158">
    <property type="protein sequence ID" value="RKH59920.1"/>
    <property type="molecule type" value="Genomic_DNA"/>
</dbReference>
<proteinExistence type="predicted"/>
<comment type="caution">
    <text evidence="1">The sequence shown here is derived from an EMBL/GenBank/DDBJ whole genome shotgun (WGS) entry which is preliminary data.</text>
</comment>